<keyword evidence="2" id="KW-0646">Protease inhibitor</keyword>
<evidence type="ECO:0000256" key="4">
    <source>
        <dbReference type="RuleBase" id="RU000411"/>
    </source>
</evidence>
<dbReference type="CDD" id="cd00172">
    <property type="entry name" value="serpin"/>
    <property type="match status" value="1"/>
</dbReference>
<dbReference type="Pfam" id="PF00079">
    <property type="entry name" value="Serpin"/>
    <property type="match status" value="1"/>
</dbReference>
<sequence length="408" mass="46386">MKHVIYWVLPLVFGLFATAVSNPENPIEQLAEGTTKFTVNLLKNSLEDDTENVVFSPFSLSLILSLLHQGARNGSAEQLQNLLGLPAETSKAAFASIVPNLQEEKTNVTLEWGSRIYIRNDFELLDDFKKISTENFHSVTEQMSFSTPSKEEVARKINNWVGEVTHGRINEVVEPAVFNDDTVMLLVNAIYFKGIWNDTFDKEDTRMNTFHRKENDSFVTPFMKKEEEMLGGEDEDLRLAWVELPYQDDQFSMLLVLPNERDGLQRVVNALTVEHLKKMMTTSSTRHVKLALPRFKISWKSSLQTSFEKMGLTDIFTDHANLEGLSQTHKKLRVSELIHKADIEIDEDGTTASAATYISIQMLSLLVHPDPLIFYADHPFLAFIIDKRHNIPIFAAKIKSPETVPVTE</sequence>
<dbReference type="EMBL" id="JARGDH010000002">
    <property type="protein sequence ID" value="KAL0276186.1"/>
    <property type="molecule type" value="Genomic_DNA"/>
</dbReference>
<keyword evidence="3" id="KW-0722">Serine protease inhibitor</keyword>
<gene>
    <name evidence="7" type="ORF">PYX00_003803</name>
</gene>
<evidence type="ECO:0000256" key="1">
    <source>
        <dbReference type="ARBA" id="ARBA00009500"/>
    </source>
</evidence>
<dbReference type="SMART" id="SM00093">
    <property type="entry name" value="SERPIN"/>
    <property type="match status" value="1"/>
</dbReference>
<name>A0AAW2I2X7_9NEOP</name>
<dbReference type="GO" id="GO:0005615">
    <property type="term" value="C:extracellular space"/>
    <property type="evidence" value="ECO:0007669"/>
    <property type="project" value="InterPro"/>
</dbReference>
<accession>A0AAW2I2X7</accession>
<dbReference type="PANTHER" id="PTHR11461">
    <property type="entry name" value="SERINE PROTEASE INHIBITOR, SERPIN"/>
    <property type="match status" value="1"/>
</dbReference>
<proteinExistence type="inferred from homology"/>
<dbReference type="InterPro" id="IPR000215">
    <property type="entry name" value="Serpin_fam"/>
</dbReference>
<evidence type="ECO:0000313" key="7">
    <source>
        <dbReference type="EMBL" id="KAL0276186.1"/>
    </source>
</evidence>
<dbReference type="Gene3D" id="3.30.497.10">
    <property type="entry name" value="Antithrombin, subunit I, domain 2"/>
    <property type="match status" value="1"/>
</dbReference>
<feature type="domain" description="Serpin" evidence="6">
    <location>
        <begin position="39"/>
        <end position="401"/>
    </location>
</feature>
<dbReference type="AlphaFoldDB" id="A0AAW2I2X7"/>
<dbReference type="InterPro" id="IPR042178">
    <property type="entry name" value="Serpin_sf_1"/>
</dbReference>
<dbReference type="GO" id="GO:0004867">
    <property type="term" value="F:serine-type endopeptidase inhibitor activity"/>
    <property type="evidence" value="ECO:0007669"/>
    <property type="project" value="UniProtKB-KW"/>
</dbReference>
<keyword evidence="5" id="KW-0732">Signal</keyword>
<dbReference type="InterPro" id="IPR023796">
    <property type="entry name" value="Serpin_dom"/>
</dbReference>
<dbReference type="InterPro" id="IPR042185">
    <property type="entry name" value="Serpin_sf_2"/>
</dbReference>
<protein>
    <recommendedName>
        <fullName evidence="6">Serpin domain-containing protein</fullName>
    </recommendedName>
</protein>
<evidence type="ECO:0000256" key="5">
    <source>
        <dbReference type="SAM" id="SignalP"/>
    </source>
</evidence>
<comment type="caution">
    <text evidence="7">The sequence shown here is derived from an EMBL/GenBank/DDBJ whole genome shotgun (WGS) entry which is preliminary data.</text>
</comment>
<feature type="chain" id="PRO_5044477051" description="Serpin domain-containing protein" evidence="5">
    <location>
        <begin position="20"/>
        <end position="408"/>
    </location>
</feature>
<reference evidence="7" key="1">
    <citation type="journal article" date="2024" name="Gigascience">
        <title>Chromosome-level genome of the poultry shaft louse Menopon gallinae provides insight into the host-switching and adaptive evolution of parasitic lice.</title>
        <authorList>
            <person name="Xu Y."/>
            <person name="Ma L."/>
            <person name="Liu S."/>
            <person name="Liang Y."/>
            <person name="Liu Q."/>
            <person name="He Z."/>
            <person name="Tian L."/>
            <person name="Duan Y."/>
            <person name="Cai W."/>
            <person name="Li H."/>
            <person name="Song F."/>
        </authorList>
    </citation>
    <scope>NUCLEOTIDE SEQUENCE</scope>
    <source>
        <strain evidence="7">Cailab_2023a</strain>
    </source>
</reference>
<feature type="signal peptide" evidence="5">
    <location>
        <begin position="1"/>
        <end position="19"/>
    </location>
</feature>
<organism evidence="7">
    <name type="scientific">Menopon gallinae</name>
    <name type="common">poultry shaft louse</name>
    <dbReference type="NCBI Taxonomy" id="328185"/>
    <lineage>
        <taxon>Eukaryota</taxon>
        <taxon>Metazoa</taxon>
        <taxon>Ecdysozoa</taxon>
        <taxon>Arthropoda</taxon>
        <taxon>Hexapoda</taxon>
        <taxon>Insecta</taxon>
        <taxon>Pterygota</taxon>
        <taxon>Neoptera</taxon>
        <taxon>Paraneoptera</taxon>
        <taxon>Psocodea</taxon>
        <taxon>Troctomorpha</taxon>
        <taxon>Phthiraptera</taxon>
        <taxon>Amblycera</taxon>
        <taxon>Menoponidae</taxon>
        <taxon>Menopon</taxon>
    </lineage>
</organism>
<dbReference type="PANTHER" id="PTHR11461:SF211">
    <property type="entry name" value="GH10112P-RELATED"/>
    <property type="match status" value="1"/>
</dbReference>
<evidence type="ECO:0000259" key="6">
    <source>
        <dbReference type="SMART" id="SM00093"/>
    </source>
</evidence>
<evidence type="ECO:0000256" key="2">
    <source>
        <dbReference type="ARBA" id="ARBA00022690"/>
    </source>
</evidence>
<dbReference type="SUPFAM" id="SSF56574">
    <property type="entry name" value="Serpins"/>
    <property type="match status" value="1"/>
</dbReference>
<comment type="similarity">
    <text evidence="1 4">Belongs to the serpin family.</text>
</comment>
<dbReference type="Gene3D" id="2.30.39.10">
    <property type="entry name" value="Alpha-1-antitrypsin, domain 1"/>
    <property type="match status" value="1"/>
</dbReference>
<dbReference type="InterPro" id="IPR036186">
    <property type="entry name" value="Serpin_sf"/>
</dbReference>
<evidence type="ECO:0000256" key="3">
    <source>
        <dbReference type="ARBA" id="ARBA00022900"/>
    </source>
</evidence>
<dbReference type="EMBL" id="JARGDH010000002">
    <property type="protein sequence ID" value="KAL0276185.1"/>
    <property type="molecule type" value="Genomic_DNA"/>
</dbReference>